<evidence type="ECO:0000256" key="11">
    <source>
        <dbReference type="PIRNR" id="PIRNR005096"/>
    </source>
</evidence>
<comment type="cofactor">
    <cofactor evidence="1">
        <name>Ca(2+)</name>
        <dbReference type="ChEBI" id="CHEBI:29108"/>
    </cofactor>
</comment>
<dbReference type="GO" id="GO:0030246">
    <property type="term" value="F:carbohydrate binding"/>
    <property type="evidence" value="ECO:0007669"/>
    <property type="project" value="InterPro"/>
</dbReference>
<dbReference type="Pfam" id="PF01263">
    <property type="entry name" value="Aldose_epim"/>
    <property type="match status" value="1"/>
</dbReference>
<comment type="subcellular location">
    <subcellularLocation>
        <location evidence="2">Cytoplasm</location>
    </subcellularLocation>
</comment>
<evidence type="ECO:0000313" key="16">
    <source>
        <dbReference type="Proteomes" id="UP000184609"/>
    </source>
</evidence>
<evidence type="ECO:0000256" key="2">
    <source>
        <dbReference type="ARBA" id="ARBA00004496"/>
    </source>
</evidence>
<dbReference type="InterPro" id="IPR011013">
    <property type="entry name" value="Gal_mutarotase_sf_dom"/>
</dbReference>
<dbReference type="STRING" id="1073327.SAMN04488108_1506"/>
<evidence type="ECO:0000256" key="4">
    <source>
        <dbReference type="ARBA" id="ARBA00006206"/>
    </source>
</evidence>
<feature type="active site" description="Proton acceptor" evidence="12">
    <location>
        <position position="400"/>
    </location>
</feature>
<evidence type="ECO:0000256" key="13">
    <source>
        <dbReference type="PIRSR" id="PIRSR005096-2"/>
    </source>
</evidence>
<reference evidence="16" key="1">
    <citation type="submission" date="2016-12" db="EMBL/GenBank/DDBJ databases">
        <authorList>
            <person name="Varghese N."/>
            <person name="Submissions S."/>
        </authorList>
    </citation>
    <scope>NUCLEOTIDE SEQUENCE [LARGE SCALE GENOMIC DNA]</scope>
    <source>
        <strain evidence="16">DSM 25035</strain>
    </source>
</reference>
<evidence type="ECO:0000256" key="12">
    <source>
        <dbReference type="PIRSR" id="PIRSR005096-1"/>
    </source>
</evidence>
<organism evidence="15 16">
    <name type="scientific">Algoriphagus zhangzhouensis</name>
    <dbReference type="NCBI Taxonomy" id="1073327"/>
    <lineage>
        <taxon>Bacteria</taxon>
        <taxon>Pseudomonadati</taxon>
        <taxon>Bacteroidota</taxon>
        <taxon>Cytophagia</taxon>
        <taxon>Cytophagales</taxon>
        <taxon>Cyclobacteriaceae</taxon>
        <taxon>Algoriphagus</taxon>
    </lineage>
</organism>
<dbReference type="Proteomes" id="UP000184609">
    <property type="component" value="Unassembled WGS sequence"/>
</dbReference>
<dbReference type="GO" id="GO:0006006">
    <property type="term" value="P:glucose metabolic process"/>
    <property type="evidence" value="ECO:0007669"/>
    <property type="project" value="TreeGrafter"/>
</dbReference>
<protein>
    <recommendedName>
        <fullName evidence="11">Aldose 1-epimerase</fullName>
        <ecNumber evidence="11">5.1.3.3</ecNumber>
    </recommendedName>
</protein>
<dbReference type="PANTHER" id="PTHR10091:SF0">
    <property type="entry name" value="GALACTOSE MUTAROTASE"/>
    <property type="match status" value="1"/>
</dbReference>
<dbReference type="PANTHER" id="PTHR10091">
    <property type="entry name" value="ALDOSE-1-EPIMERASE"/>
    <property type="match status" value="1"/>
</dbReference>
<comment type="pathway">
    <text evidence="3 11">Carbohydrate metabolism; hexose metabolism.</text>
</comment>
<keyword evidence="8" id="KW-0106">Calcium</keyword>
<feature type="active site" description="Proton donor" evidence="12">
    <location>
        <position position="263"/>
    </location>
</feature>
<dbReference type="GO" id="GO:0005737">
    <property type="term" value="C:cytoplasm"/>
    <property type="evidence" value="ECO:0007669"/>
    <property type="project" value="UniProtKB-SubCell"/>
</dbReference>
<evidence type="ECO:0000256" key="7">
    <source>
        <dbReference type="ARBA" id="ARBA00022553"/>
    </source>
</evidence>
<dbReference type="GO" id="GO:0004034">
    <property type="term" value="F:aldose 1-epimerase activity"/>
    <property type="evidence" value="ECO:0007669"/>
    <property type="project" value="UniProtKB-EC"/>
</dbReference>
<dbReference type="FunFam" id="2.70.98.10:FF:000003">
    <property type="entry name" value="Aldose 1-epimerase"/>
    <property type="match status" value="1"/>
</dbReference>
<dbReference type="SUPFAM" id="SSF74650">
    <property type="entry name" value="Galactose mutarotase-like"/>
    <property type="match status" value="1"/>
</dbReference>
<evidence type="ECO:0000256" key="8">
    <source>
        <dbReference type="ARBA" id="ARBA00022837"/>
    </source>
</evidence>
<dbReference type="UniPathway" id="UPA00242"/>
<feature type="binding site" evidence="13">
    <location>
        <position position="335"/>
    </location>
    <ligand>
        <name>beta-D-galactose</name>
        <dbReference type="ChEBI" id="CHEBI:27667"/>
    </ligand>
</feature>
<dbReference type="Gene3D" id="2.70.98.10">
    <property type="match status" value="1"/>
</dbReference>
<sequence length="435" mass="48632">MRKNNENRWWKGKHHVNRVQIKTVSRLEPFIQIDLIKFRIFTSLNQTNPNNMKNLKLIGFFSLIAISGWLSACGNKASESTEQEEAVVKEQSFGNTFKGKEVQLFEIKNAKGLKMKVTNFGARVTELWVPDKNGNPVDIVLGFNTLDEYLNSSEKYIGASIGRYGNRIANGEFTLNDVVYKLPINNNGQTLHGGPGGFDWVVWDAQKVADNSIEFSYKSPDGEEGFPGELLVKMVYTLTDENEFKVTYEAETDQATPVNLTHHSFFNLNGAGEGTILNHELQLNASKYTPVNGVLIPTGEILEVAGTPFDFTSSTEIGARIENENEQLGFGGGYDHNWVLDKSSNDLTQAAVVSSPQTGIKMEVWTTEPAIQFYSGNFLDGTIHGKEGKSYDFRGAFCLETQHYPDSPNQPNFPSTILNPGEKYEQTCIYKFDVE</sequence>
<dbReference type="PIRSF" id="PIRSF005096">
    <property type="entry name" value="GALM"/>
    <property type="match status" value="1"/>
</dbReference>
<proteinExistence type="inferred from homology"/>
<keyword evidence="9 11" id="KW-0413">Isomerase</keyword>
<accession>A0A1M7ZAI1</accession>
<evidence type="ECO:0000256" key="5">
    <source>
        <dbReference type="ARBA" id="ARBA00011245"/>
    </source>
</evidence>
<dbReference type="AlphaFoldDB" id="A0A1M7ZAI1"/>
<evidence type="ECO:0000256" key="14">
    <source>
        <dbReference type="PIRSR" id="PIRSR005096-3"/>
    </source>
</evidence>
<comment type="similarity">
    <text evidence="4 11">Belongs to the aldose epimerase family.</text>
</comment>
<evidence type="ECO:0000256" key="1">
    <source>
        <dbReference type="ARBA" id="ARBA00001913"/>
    </source>
</evidence>
<dbReference type="InterPro" id="IPR015443">
    <property type="entry name" value="Aldose_1-epimerase"/>
</dbReference>
<dbReference type="InterPro" id="IPR014718">
    <property type="entry name" value="GH-type_carb-bd"/>
</dbReference>
<comment type="subunit">
    <text evidence="5">Monomer.</text>
</comment>
<dbReference type="EMBL" id="FRXN01000002">
    <property type="protein sequence ID" value="SHO61686.1"/>
    <property type="molecule type" value="Genomic_DNA"/>
</dbReference>
<dbReference type="NCBIfam" id="NF008277">
    <property type="entry name" value="PRK11055.1"/>
    <property type="match status" value="1"/>
</dbReference>
<feature type="binding site" evidence="14">
    <location>
        <begin position="166"/>
        <end position="167"/>
    </location>
    <ligand>
        <name>beta-D-galactose</name>
        <dbReference type="ChEBI" id="CHEBI:27667"/>
    </ligand>
</feature>
<keyword evidence="7" id="KW-0597">Phosphoprotein</keyword>
<evidence type="ECO:0000256" key="10">
    <source>
        <dbReference type="ARBA" id="ARBA00023277"/>
    </source>
</evidence>
<dbReference type="GO" id="GO:0033499">
    <property type="term" value="P:galactose catabolic process via UDP-galactose, Leloir pathway"/>
    <property type="evidence" value="ECO:0007669"/>
    <property type="project" value="TreeGrafter"/>
</dbReference>
<keyword evidence="6" id="KW-0963">Cytoplasm</keyword>
<comment type="catalytic activity">
    <reaction evidence="11">
        <text>alpha-D-glucose = beta-D-glucose</text>
        <dbReference type="Rhea" id="RHEA:10264"/>
        <dbReference type="ChEBI" id="CHEBI:15903"/>
        <dbReference type="ChEBI" id="CHEBI:17925"/>
        <dbReference type="EC" id="5.1.3.3"/>
    </reaction>
</comment>
<keyword evidence="10 11" id="KW-0119">Carbohydrate metabolism</keyword>
<evidence type="ECO:0000256" key="6">
    <source>
        <dbReference type="ARBA" id="ARBA00022490"/>
    </source>
</evidence>
<evidence type="ECO:0000313" key="15">
    <source>
        <dbReference type="EMBL" id="SHO61686.1"/>
    </source>
</evidence>
<keyword evidence="16" id="KW-1185">Reference proteome</keyword>
<dbReference type="CDD" id="cd09019">
    <property type="entry name" value="galactose_mutarotase_like"/>
    <property type="match status" value="1"/>
</dbReference>
<dbReference type="EC" id="5.1.3.3" evidence="11"/>
<dbReference type="InterPro" id="IPR047215">
    <property type="entry name" value="Galactose_mutarotase-like"/>
</dbReference>
<evidence type="ECO:0000256" key="9">
    <source>
        <dbReference type="ARBA" id="ARBA00023235"/>
    </source>
</evidence>
<gene>
    <name evidence="15" type="ORF">SAMN04488108_1506</name>
</gene>
<dbReference type="InterPro" id="IPR008183">
    <property type="entry name" value="Aldose_1/G6P_1-epimerase"/>
</dbReference>
<evidence type="ECO:0000256" key="3">
    <source>
        <dbReference type="ARBA" id="ARBA00005028"/>
    </source>
</evidence>
<name>A0A1M7ZAI1_9BACT</name>